<accession>T1AKP7</accession>
<dbReference type="InterPro" id="IPR002347">
    <property type="entry name" value="SDR_fam"/>
</dbReference>
<dbReference type="InterPro" id="IPR036291">
    <property type="entry name" value="NAD(P)-bd_dom_sf"/>
</dbReference>
<name>T1AKP7_9ZZZZ</name>
<comment type="caution">
    <text evidence="1">The sequence shown here is derived from an EMBL/GenBank/DDBJ whole genome shotgun (WGS) entry which is preliminary data.</text>
</comment>
<dbReference type="SUPFAM" id="SSF51735">
    <property type="entry name" value="NAD(P)-binding Rossmann-fold domains"/>
    <property type="match status" value="1"/>
</dbReference>
<dbReference type="Gene3D" id="3.40.50.720">
    <property type="entry name" value="NAD(P)-binding Rossmann-like Domain"/>
    <property type="match status" value="1"/>
</dbReference>
<dbReference type="Pfam" id="PF00106">
    <property type="entry name" value="adh_short"/>
    <property type="match status" value="1"/>
</dbReference>
<dbReference type="EMBL" id="AUZZ01007410">
    <property type="protein sequence ID" value="EQD42590.1"/>
    <property type="molecule type" value="Genomic_DNA"/>
</dbReference>
<reference evidence="1" key="2">
    <citation type="journal article" date="2014" name="ISME J.">
        <title>Microbial stratification in low pH oxic and suboxic macroscopic growths along an acid mine drainage.</title>
        <authorList>
            <person name="Mendez-Garcia C."/>
            <person name="Mesa V."/>
            <person name="Sprenger R.R."/>
            <person name="Richter M."/>
            <person name="Diez M.S."/>
            <person name="Solano J."/>
            <person name="Bargiela R."/>
            <person name="Golyshina O.V."/>
            <person name="Manteca A."/>
            <person name="Ramos J.L."/>
            <person name="Gallego J.R."/>
            <person name="Llorente I."/>
            <person name="Martins Dos Santos V.A."/>
            <person name="Jensen O.N."/>
            <person name="Pelaez A.I."/>
            <person name="Sanchez J."/>
            <person name="Ferrer M."/>
        </authorList>
    </citation>
    <scope>NUCLEOTIDE SEQUENCE</scope>
</reference>
<dbReference type="PANTHER" id="PTHR45458:SF1">
    <property type="entry name" value="SHORT CHAIN DEHYDROGENASE"/>
    <property type="match status" value="1"/>
</dbReference>
<dbReference type="GO" id="GO:0016616">
    <property type="term" value="F:oxidoreductase activity, acting on the CH-OH group of donors, NAD or NADP as acceptor"/>
    <property type="evidence" value="ECO:0007669"/>
    <property type="project" value="TreeGrafter"/>
</dbReference>
<reference evidence="1" key="1">
    <citation type="submission" date="2013-08" db="EMBL/GenBank/DDBJ databases">
        <authorList>
            <person name="Mendez C."/>
            <person name="Richter M."/>
            <person name="Ferrer M."/>
            <person name="Sanchez J."/>
        </authorList>
    </citation>
    <scope>NUCLEOTIDE SEQUENCE</scope>
</reference>
<gene>
    <name evidence="1" type="ORF">B2A_10269</name>
</gene>
<organism evidence="1">
    <name type="scientific">mine drainage metagenome</name>
    <dbReference type="NCBI Taxonomy" id="410659"/>
    <lineage>
        <taxon>unclassified sequences</taxon>
        <taxon>metagenomes</taxon>
        <taxon>ecological metagenomes</taxon>
    </lineage>
</organism>
<dbReference type="AlphaFoldDB" id="T1AKP7"/>
<dbReference type="PRINTS" id="PR00081">
    <property type="entry name" value="GDHRDH"/>
</dbReference>
<dbReference type="InterPro" id="IPR052184">
    <property type="entry name" value="SDR_enzymes"/>
</dbReference>
<proteinExistence type="predicted"/>
<dbReference type="PRINTS" id="PR00080">
    <property type="entry name" value="SDRFAMILY"/>
</dbReference>
<protein>
    <submittedName>
        <fullName evidence="1">Short-chain dehydrogenase/reductase SDR</fullName>
    </submittedName>
</protein>
<sequence>MRSALITGANRGLGLEFTTQLLDAGWQVTACCRAPRQAQELHALATRHAGRVEVQALAVDDAVALADLPARLGALRHLDLLINNAGVLVSGERLGNVRGDDLARSFAINASAPLLLTQALVPLLEHAHAAKVLCISSQLGSIAQASTFRTVSYAMSKAALDMAARRLAAELGPRGITVLVMHPGWVRTDMGGASAPLLPQAAVTGMLAVLARATPAQGGHFYAYDGTELPW</sequence>
<dbReference type="PANTHER" id="PTHR45458">
    <property type="entry name" value="SHORT-CHAIN DEHYDROGENASE/REDUCTASE SDR"/>
    <property type="match status" value="1"/>
</dbReference>
<dbReference type="CDD" id="cd05325">
    <property type="entry name" value="carb_red_sniffer_like_SDR_c"/>
    <property type="match status" value="1"/>
</dbReference>
<evidence type="ECO:0000313" key="1">
    <source>
        <dbReference type="EMBL" id="EQD42590.1"/>
    </source>
</evidence>